<evidence type="ECO:0000313" key="1">
    <source>
        <dbReference type="EMBL" id="KAH7845644.1"/>
    </source>
</evidence>
<comment type="caution">
    <text evidence="1">The sequence shown here is derived from an EMBL/GenBank/DDBJ whole genome shotgun (WGS) entry which is preliminary data.</text>
</comment>
<evidence type="ECO:0000313" key="2">
    <source>
        <dbReference type="Proteomes" id="UP000828048"/>
    </source>
</evidence>
<proteinExistence type="predicted"/>
<name>A0ACB7XWS7_9ERIC</name>
<keyword evidence="2" id="KW-1185">Reference proteome</keyword>
<sequence>MKEFKHGDLHSHKQTALVQACQYGHWEVVQTLILFKANFLLALIDFVLSIIVCNSALHEIINRPADGGITALHMAALNGHVETVQLLLDLGASASDVTVEDGTTIDLIGAGSTALYYAAWVEMHNVVKWTPLMVTHSWHRDGLEEILSTKLEEQPQLLPSPFLCLPLMSIVKIARECGWRNNDNTPACLDPCVVCLERKCTVAVEGTFPLNLQSVLLSREKNNGNVVHILVMESKDQGVKCNLNSDI</sequence>
<gene>
    <name evidence="1" type="ORF">Vadar_004332</name>
</gene>
<dbReference type="Proteomes" id="UP000828048">
    <property type="component" value="Chromosome 5"/>
</dbReference>
<accession>A0ACB7XWS7</accession>
<protein>
    <submittedName>
        <fullName evidence="1">Uncharacterized protein</fullName>
    </submittedName>
</protein>
<reference evidence="1 2" key="1">
    <citation type="journal article" date="2021" name="Hortic Res">
        <title>High-quality reference genome and annotation aids understanding of berry development for evergreen blueberry (Vaccinium darrowii).</title>
        <authorList>
            <person name="Yu J."/>
            <person name="Hulse-Kemp A.M."/>
            <person name="Babiker E."/>
            <person name="Staton M."/>
        </authorList>
    </citation>
    <scope>NUCLEOTIDE SEQUENCE [LARGE SCALE GENOMIC DNA]</scope>
    <source>
        <strain evidence="2">cv. NJ 8807/NJ 8810</strain>
        <tissue evidence="1">Young leaf</tissue>
    </source>
</reference>
<dbReference type="EMBL" id="CM037155">
    <property type="protein sequence ID" value="KAH7845644.1"/>
    <property type="molecule type" value="Genomic_DNA"/>
</dbReference>
<organism evidence="1 2">
    <name type="scientific">Vaccinium darrowii</name>
    <dbReference type="NCBI Taxonomy" id="229202"/>
    <lineage>
        <taxon>Eukaryota</taxon>
        <taxon>Viridiplantae</taxon>
        <taxon>Streptophyta</taxon>
        <taxon>Embryophyta</taxon>
        <taxon>Tracheophyta</taxon>
        <taxon>Spermatophyta</taxon>
        <taxon>Magnoliopsida</taxon>
        <taxon>eudicotyledons</taxon>
        <taxon>Gunneridae</taxon>
        <taxon>Pentapetalae</taxon>
        <taxon>asterids</taxon>
        <taxon>Ericales</taxon>
        <taxon>Ericaceae</taxon>
        <taxon>Vaccinioideae</taxon>
        <taxon>Vaccinieae</taxon>
        <taxon>Vaccinium</taxon>
    </lineage>
</organism>